<dbReference type="EMBL" id="FOWC01000010">
    <property type="protein sequence ID" value="SFQ31410.1"/>
    <property type="molecule type" value="Genomic_DNA"/>
</dbReference>
<dbReference type="InterPro" id="IPR011010">
    <property type="entry name" value="DNA_brk_join_enz"/>
</dbReference>
<accession>A0A1I5XHJ9</accession>
<gene>
    <name evidence="1" type="ORF">SAMN05421854_110237</name>
</gene>
<dbReference type="SUPFAM" id="SSF56349">
    <property type="entry name" value="DNA breaking-rejoining enzymes"/>
    <property type="match status" value="1"/>
</dbReference>
<sequence>MTTKRMPRLAFARPRYKVGEALTQDARLALLRDLRHADDKPLSDRVAGCLLLLYAQPIPRILALETSDVIHDGDDVLLRLGEPPSPVPEPFASLLLQHVTDRTATGGDQWLFTGRRPGRALNYKSMRDHLRALGIPLRLARVGAARDLVLDIPAPVMAAALGFHHTTANRQFRNVGGTWNRYVATRT</sequence>
<evidence type="ECO:0000313" key="2">
    <source>
        <dbReference type="Proteomes" id="UP000199137"/>
    </source>
</evidence>
<dbReference type="OrthoDB" id="3405537at2"/>
<proteinExistence type="predicted"/>
<dbReference type="GO" id="GO:0003677">
    <property type="term" value="F:DNA binding"/>
    <property type="evidence" value="ECO:0007669"/>
    <property type="project" value="InterPro"/>
</dbReference>
<organism evidence="1 2">
    <name type="scientific">Amycolatopsis rubida</name>
    <dbReference type="NCBI Taxonomy" id="112413"/>
    <lineage>
        <taxon>Bacteria</taxon>
        <taxon>Bacillati</taxon>
        <taxon>Actinomycetota</taxon>
        <taxon>Actinomycetes</taxon>
        <taxon>Pseudonocardiales</taxon>
        <taxon>Pseudonocardiaceae</taxon>
        <taxon>Amycolatopsis</taxon>
    </lineage>
</organism>
<name>A0A1I5XHJ9_9PSEU</name>
<protein>
    <recommendedName>
        <fullName evidence="3">Phage integrase family protein</fullName>
    </recommendedName>
</protein>
<dbReference type="RefSeq" id="WP_143132565.1">
    <property type="nucleotide sequence ID" value="NZ_FOWC01000010.1"/>
</dbReference>
<dbReference type="AlphaFoldDB" id="A0A1I5XHJ9"/>
<reference evidence="1 2" key="1">
    <citation type="submission" date="2016-10" db="EMBL/GenBank/DDBJ databases">
        <authorList>
            <person name="de Groot N.N."/>
        </authorList>
    </citation>
    <scope>NUCLEOTIDE SEQUENCE [LARGE SCALE GENOMIC DNA]</scope>
    <source>
        <strain evidence="1 2">DSM 44637</strain>
    </source>
</reference>
<evidence type="ECO:0008006" key="3">
    <source>
        <dbReference type="Google" id="ProtNLM"/>
    </source>
</evidence>
<evidence type="ECO:0000313" key="1">
    <source>
        <dbReference type="EMBL" id="SFQ31410.1"/>
    </source>
</evidence>
<dbReference type="STRING" id="112413.SAMN05421854_110237"/>
<dbReference type="Proteomes" id="UP000199137">
    <property type="component" value="Unassembled WGS sequence"/>
</dbReference>